<gene>
    <name evidence="1" type="ORF">IKC_06172</name>
</gene>
<dbReference type="AlphaFoldDB" id="A0A9W5R0Q0"/>
<evidence type="ECO:0000313" key="1">
    <source>
        <dbReference type="EMBL" id="EOQ00974.1"/>
    </source>
</evidence>
<evidence type="ECO:0000313" key="2">
    <source>
        <dbReference type="Proteomes" id="UP000014028"/>
    </source>
</evidence>
<sequence length="75" mass="8437">MEEKLDKFDEKVNAEVLKLISSLGFKTSENASLEEELELSREMGAQGYALNIEGDTSEGKYVVTIQLTRKLELIL</sequence>
<dbReference type="Proteomes" id="UP000014028">
    <property type="component" value="Unassembled WGS sequence"/>
</dbReference>
<dbReference type="RefSeq" id="WP_016124098.1">
    <property type="nucleotide sequence ID" value="NZ_KB976852.1"/>
</dbReference>
<accession>A0A9W5R0Q0</accession>
<name>A0A9W5R0Q0_BACCE</name>
<reference evidence="1 2" key="1">
    <citation type="submission" date="2012-12" db="EMBL/GenBank/DDBJ databases">
        <title>The Genome Sequence of Bacillus cereus VD184.</title>
        <authorList>
            <consortium name="The Broad Institute Genome Sequencing Platform"/>
            <consortium name="The Broad Institute Genome Sequencing Center for Infectious Disease"/>
            <person name="Feldgarden M."/>
            <person name="Van der Auwera G.A."/>
            <person name="Mahillon J."/>
            <person name="Duprez V."/>
            <person name="Timmery S."/>
            <person name="Mattelet C."/>
            <person name="Dierick K."/>
            <person name="Sun M."/>
            <person name="Yu Z."/>
            <person name="Zhu L."/>
            <person name="Hu X."/>
            <person name="Shank E.B."/>
            <person name="Swiecicka I."/>
            <person name="Hansen B.M."/>
            <person name="Andrup L."/>
            <person name="Walker B."/>
            <person name="Young S.K."/>
            <person name="Zeng Q."/>
            <person name="Gargeya S."/>
            <person name="Fitzgerald M."/>
            <person name="Haas B."/>
            <person name="Abouelleil A."/>
            <person name="Alvarado L."/>
            <person name="Arachchi H.M."/>
            <person name="Berlin A.M."/>
            <person name="Chapman S.B."/>
            <person name="Dewar J."/>
            <person name="Goldberg J."/>
            <person name="Griggs A."/>
            <person name="Gujja S."/>
            <person name="Hansen M."/>
            <person name="Howarth C."/>
            <person name="Imamovic A."/>
            <person name="Larimer J."/>
            <person name="McCowan C."/>
            <person name="Murphy C."/>
            <person name="Neiman D."/>
            <person name="Pearson M."/>
            <person name="Priest M."/>
            <person name="Roberts A."/>
            <person name="Saif S."/>
            <person name="Shea T."/>
            <person name="Sisk P."/>
            <person name="Sykes S."/>
            <person name="Wortman J."/>
            <person name="Nusbaum C."/>
            <person name="Birren B."/>
        </authorList>
    </citation>
    <scope>NUCLEOTIDE SEQUENCE [LARGE SCALE GENOMIC DNA]</scope>
    <source>
        <strain evidence="1 2">VD184</strain>
    </source>
</reference>
<comment type="caution">
    <text evidence="1">The sequence shown here is derived from an EMBL/GenBank/DDBJ whole genome shotgun (WGS) entry which is preliminary data.</text>
</comment>
<proteinExistence type="predicted"/>
<protein>
    <submittedName>
        <fullName evidence="1">Uncharacterized protein</fullName>
    </submittedName>
</protein>
<dbReference type="EMBL" id="AHFK01000113">
    <property type="protein sequence ID" value="EOQ00974.1"/>
    <property type="molecule type" value="Genomic_DNA"/>
</dbReference>
<organism evidence="1 2">
    <name type="scientific">Bacillus cereus VD184</name>
    <dbReference type="NCBI Taxonomy" id="1053242"/>
    <lineage>
        <taxon>Bacteria</taxon>
        <taxon>Bacillati</taxon>
        <taxon>Bacillota</taxon>
        <taxon>Bacilli</taxon>
        <taxon>Bacillales</taxon>
        <taxon>Bacillaceae</taxon>
        <taxon>Bacillus</taxon>
        <taxon>Bacillus cereus group</taxon>
    </lineage>
</organism>